<sequence>MSYMEDDFFNNVIDLYRKNEWKNILNLNEKSNIQKATRILWVWPSEEDIRFIENIIVGNGLRGIISIGCGSGLLEWILQQSTELEIIGVEVNEEWWQSKYSCPTFIKLTFPTFPLDAEVLNPEYALLFCYFNDGSAFQEYVRNYKGSTVIIIGPSYGKGRHTDPQPFEAKFPTSDWEVRSFKEVKNTGDFIVYYTKLTTAYIEPPIVPLV</sequence>
<evidence type="ECO:0000313" key="1">
    <source>
        <dbReference type="EMBL" id="KAL3288653.1"/>
    </source>
</evidence>
<dbReference type="EMBL" id="JABFTP020000185">
    <property type="protein sequence ID" value="KAL3288653.1"/>
    <property type="molecule type" value="Genomic_DNA"/>
</dbReference>
<protein>
    <submittedName>
        <fullName evidence="1">Uncharacterized protein</fullName>
    </submittedName>
</protein>
<accession>A0ABD2PD14</accession>
<evidence type="ECO:0000313" key="2">
    <source>
        <dbReference type="Proteomes" id="UP001516400"/>
    </source>
</evidence>
<name>A0ABD2PD14_9CUCU</name>
<organism evidence="1 2">
    <name type="scientific">Cryptolaemus montrouzieri</name>
    <dbReference type="NCBI Taxonomy" id="559131"/>
    <lineage>
        <taxon>Eukaryota</taxon>
        <taxon>Metazoa</taxon>
        <taxon>Ecdysozoa</taxon>
        <taxon>Arthropoda</taxon>
        <taxon>Hexapoda</taxon>
        <taxon>Insecta</taxon>
        <taxon>Pterygota</taxon>
        <taxon>Neoptera</taxon>
        <taxon>Endopterygota</taxon>
        <taxon>Coleoptera</taxon>
        <taxon>Polyphaga</taxon>
        <taxon>Cucujiformia</taxon>
        <taxon>Coccinelloidea</taxon>
        <taxon>Coccinellidae</taxon>
        <taxon>Scymninae</taxon>
        <taxon>Scymnini</taxon>
        <taxon>Cryptolaemus</taxon>
    </lineage>
</organism>
<comment type="caution">
    <text evidence="1">The sequence shown here is derived from an EMBL/GenBank/DDBJ whole genome shotgun (WGS) entry which is preliminary data.</text>
</comment>
<dbReference type="Proteomes" id="UP001516400">
    <property type="component" value="Unassembled WGS sequence"/>
</dbReference>
<proteinExistence type="predicted"/>
<keyword evidence="2" id="KW-1185">Reference proteome</keyword>
<reference evidence="1 2" key="1">
    <citation type="journal article" date="2021" name="BMC Biol.">
        <title>Horizontally acquired antibacterial genes associated with adaptive radiation of ladybird beetles.</title>
        <authorList>
            <person name="Li H.S."/>
            <person name="Tang X.F."/>
            <person name="Huang Y.H."/>
            <person name="Xu Z.Y."/>
            <person name="Chen M.L."/>
            <person name="Du X.Y."/>
            <person name="Qiu B.Y."/>
            <person name="Chen P.T."/>
            <person name="Zhang W."/>
            <person name="Slipinski A."/>
            <person name="Escalona H.E."/>
            <person name="Waterhouse R.M."/>
            <person name="Zwick A."/>
            <person name="Pang H."/>
        </authorList>
    </citation>
    <scope>NUCLEOTIDE SEQUENCE [LARGE SCALE GENOMIC DNA]</scope>
    <source>
        <strain evidence="1">SYSU2018</strain>
    </source>
</reference>
<gene>
    <name evidence="1" type="ORF">HHI36_003086</name>
</gene>
<dbReference type="AlphaFoldDB" id="A0ABD2PD14"/>